<dbReference type="AlphaFoldDB" id="L0I859"/>
<dbReference type="eggNOG" id="arCOG10784">
    <property type="taxonomic scope" value="Archaea"/>
</dbReference>
<dbReference type="KEGG" id="hru:Halru_0339"/>
<sequence length="112" mass="11883">MEMATPIVGSRYSGSWGNTRAICTESASLDSCTTTVEDALDRAADLPTDEAVSHLRSAAAALESARERDAIDTETADALATRLSQRIRAIEVRDADDAELGAALNPDEEDTV</sequence>
<evidence type="ECO:0000313" key="2">
    <source>
        <dbReference type="Proteomes" id="UP000010846"/>
    </source>
</evidence>
<evidence type="ECO:0000313" key="1">
    <source>
        <dbReference type="EMBL" id="AGB14983.1"/>
    </source>
</evidence>
<dbReference type="Proteomes" id="UP000010846">
    <property type="component" value="Chromosome"/>
</dbReference>
<dbReference type="STRING" id="797302.Halru_0339"/>
<protein>
    <submittedName>
        <fullName evidence="1">Uncharacterized protein</fullName>
    </submittedName>
</protein>
<dbReference type="EMBL" id="CP003050">
    <property type="protein sequence ID" value="AGB14983.1"/>
    <property type="molecule type" value="Genomic_DNA"/>
</dbReference>
<name>L0I859_HALRX</name>
<keyword evidence="2" id="KW-1185">Reference proteome</keyword>
<gene>
    <name evidence="1" type="ordered locus">Halru_0339</name>
</gene>
<accession>L0I859</accession>
<proteinExistence type="predicted"/>
<reference evidence="1" key="1">
    <citation type="submission" date="2011-09" db="EMBL/GenBank/DDBJ databases">
        <title>Complete sequence of Halovivax ruber XH-70.</title>
        <authorList>
            <consortium name="US DOE Joint Genome Institute"/>
            <person name="Lucas S."/>
            <person name="Han J."/>
            <person name="Lapidus A."/>
            <person name="Cheng J.-F."/>
            <person name="Goodwin L."/>
            <person name="Pitluck S."/>
            <person name="Peters L."/>
            <person name="Mikhailova N."/>
            <person name="Davenport K."/>
            <person name="Detter J.C."/>
            <person name="Han C."/>
            <person name="Tapia R."/>
            <person name="Land M."/>
            <person name="Hauser L."/>
            <person name="Kyrpides N."/>
            <person name="Ivanova N."/>
            <person name="Pagani I."/>
            <person name="Sproer C."/>
            <person name="Anderson I."/>
            <person name="Woyke T."/>
        </authorList>
    </citation>
    <scope>NUCLEOTIDE SEQUENCE</scope>
    <source>
        <strain evidence="1">XH-70</strain>
    </source>
</reference>
<dbReference type="HOGENOM" id="CLU_171537_0_0_2"/>
<organism evidence="1 2">
    <name type="scientific">Halovivax ruber (strain DSM 18193 / JCM 13892 / XH-70)</name>
    <dbReference type="NCBI Taxonomy" id="797302"/>
    <lineage>
        <taxon>Archaea</taxon>
        <taxon>Methanobacteriati</taxon>
        <taxon>Methanobacteriota</taxon>
        <taxon>Stenosarchaea group</taxon>
        <taxon>Halobacteria</taxon>
        <taxon>Halobacteriales</taxon>
        <taxon>Natrialbaceae</taxon>
        <taxon>Halovivax</taxon>
    </lineage>
</organism>